<dbReference type="EMBL" id="JAINDJ010000003">
    <property type="protein sequence ID" value="KAG9454321.1"/>
    <property type="molecule type" value="Genomic_DNA"/>
</dbReference>
<keyword evidence="5" id="KW-1185">Reference proteome</keyword>
<organism evidence="4 5">
    <name type="scientific">Aristolochia fimbriata</name>
    <name type="common">White veined hardy Dutchman's pipe vine</name>
    <dbReference type="NCBI Taxonomy" id="158543"/>
    <lineage>
        <taxon>Eukaryota</taxon>
        <taxon>Viridiplantae</taxon>
        <taxon>Streptophyta</taxon>
        <taxon>Embryophyta</taxon>
        <taxon>Tracheophyta</taxon>
        <taxon>Spermatophyta</taxon>
        <taxon>Magnoliopsida</taxon>
        <taxon>Magnoliidae</taxon>
        <taxon>Piperales</taxon>
        <taxon>Aristolochiaceae</taxon>
        <taxon>Aristolochia</taxon>
    </lineage>
</organism>
<evidence type="ECO:0000313" key="5">
    <source>
        <dbReference type="Proteomes" id="UP000825729"/>
    </source>
</evidence>
<dbReference type="PANTHER" id="PTHR34558:SF9">
    <property type="entry name" value="F3L24.15 PROTEIN"/>
    <property type="match status" value="1"/>
</dbReference>
<gene>
    <name evidence="4" type="ORF">H6P81_007225</name>
</gene>
<keyword evidence="2" id="KW-1133">Transmembrane helix</keyword>
<evidence type="ECO:0000313" key="4">
    <source>
        <dbReference type="EMBL" id="KAG9454321.1"/>
    </source>
</evidence>
<protein>
    <recommendedName>
        <fullName evidence="6">Transmembrane protein</fullName>
    </recommendedName>
</protein>
<keyword evidence="2" id="KW-0472">Membrane</keyword>
<feature type="transmembrane region" description="Helical" evidence="2">
    <location>
        <begin position="76"/>
        <end position="98"/>
    </location>
</feature>
<dbReference type="Proteomes" id="UP000825729">
    <property type="component" value="Unassembled WGS sequence"/>
</dbReference>
<sequence>MARVLLLCLLVAQAFACLLASTAEKHGSETGTSTIVEPPASSELLKEGKGTERGNIAQGPIVRRFGKHHHSVDKSVVGGGVILGGLATMILAAVFWYIRITRRQTEKPVSPV</sequence>
<dbReference type="AlphaFoldDB" id="A0AAV7F397"/>
<comment type="caution">
    <text evidence="4">The sequence shown here is derived from an EMBL/GenBank/DDBJ whole genome shotgun (WGS) entry which is preliminary data.</text>
</comment>
<evidence type="ECO:0000256" key="2">
    <source>
        <dbReference type="SAM" id="Phobius"/>
    </source>
</evidence>
<keyword evidence="3" id="KW-0732">Signal</keyword>
<evidence type="ECO:0000256" key="3">
    <source>
        <dbReference type="SAM" id="SignalP"/>
    </source>
</evidence>
<evidence type="ECO:0000256" key="1">
    <source>
        <dbReference type="SAM" id="MobiDB-lite"/>
    </source>
</evidence>
<reference evidence="4 5" key="1">
    <citation type="submission" date="2021-07" db="EMBL/GenBank/DDBJ databases">
        <title>The Aristolochia fimbriata genome: insights into angiosperm evolution, floral development and chemical biosynthesis.</title>
        <authorList>
            <person name="Jiao Y."/>
        </authorList>
    </citation>
    <scope>NUCLEOTIDE SEQUENCE [LARGE SCALE GENOMIC DNA]</scope>
    <source>
        <strain evidence="4">IBCAS-2021</strain>
        <tissue evidence="4">Leaf</tissue>
    </source>
</reference>
<dbReference type="PANTHER" id="PTHR34558">
    <property type="entry name" value="EXPRESSED PROTEIN"/>
    <property type="match status" value="1"/>
</dbReference>
<accession>A0AAV7F397</accession>
<feature type="region of interest" description="Disordered" evidence="1">
    <location>
        <begin position="28"/>
        <end position="49"/>
    </location>
</feature>
<feature type="chain" id="PRO_5043440092" description="Transmembrane protein" evidence="3">
    <location>
        <begin position="17"/>
        <end position="112"/>
    </location>
</feature>
<keyword evidence="2" id="KW-0812">Transmembrane</keyword>
<feature type="signal peptide" evidence="3">
    <location>
        <begin position="1"/>
        <end position="16"/>
    </location>
</feature>
<evidence type="ECO:0008006" key="6">
    <source>
        <dbReference type="Google" id="ProtNLM"/>
    </source>
</evidence>
<name>A0AAV7F397_ARIFI</name>
<proteinExistence type="predicted"/>